<feature type="transmembrane region" description="Helical" evidence="7">
    <location>
        <begin position="365"/>
        <end position="386"/>
    </location>
</feature>
<feature type="transmembrane region" description="Helical" evidence="7">
    <location>
        <begin position="278"/>
        <end position="300"/>
    </location>
</feature>
<reference evidence="9 10" key="1">
    <citation type="submission" date="2023-03" db="EMBL/GenBank/DDBJ databases">
        <title>Bacillus Genome Sequencing.</title>
        <authorList>
            <person name="Dunlap C."/>
        </authorList>
    </citation>
    <scope>NUCLEOTIDE SEQUENCE [LARGE SCALE GENOMIC DNA]</scope>
    <source>
        <strain evidence="9 10">B-14544</strain>
    </source>
</reference>
<evidence type="ECO:0000256" key="2">
    <source>
        <dbReference type="ARBA" id="ARBA00022448"/>
    </source>
</evidence>
<evidence type="ECO:0000256" key="6">
    <source>
        <dbReference type="ARBA" id="ARBA00023136"/>
    </source>
</evidence>
<evidence type="ECO:0000313" key="9">
    <source>
        <dbReference type="EMBL" id="MED3563819.1"/>
    </source>
</evidence>
<feature type="transmembrane region" description="Helical" evidence="7">
    <location>
        <begin position="434"/>
        <end position="450"/>
    </location>
</feature>
<feature type="transmembrane region" description="Helical" evidence="7">
    <location>
        <begin position="131"/>
        <end position="149"/>
    </location>
</feature>
<evidence type="ECO:0000256" key="4">
    <source>
        <dbReference type="ARBA" id="ARBA00022970"/>
    </source>
</evidence>
<feature type="transmembrane region" description="Helical" evidence="7">
    <location>
        <begin position="407"/>
        <end position="428"/>
    </location>
</feature>
<dbReference type="RefSeq" id="WP_327968898.1">
    <property type="nucleotide sequence ID" value="NZ_JARMQG010000224.1"/>
</dbReference>
<sequence length="472" mass="51719">MENENVSNHHSDGLNRSLSNRQIQMLAIGGVIGVGLFYGAATSVKLAGPGVLLDFVLCGILAAIVMRALGEMTVENPVAGSFSQYAGEFLGPQMGFLTSGMWWFYWVATVMSELAAIGILVQYWYPSFPAWLPGLIALLLFTFSNLLAVKIFGEIEYWFAVLKIIAVLAFMIFGALIIMTGMFNHGQAMGLTNLWINGGFLPHGWFGVLAAISLVVQAYSGIETLAVEAGESHNPGTTMRKAFKTVTVRISIFYIGSILIMLCAFPWSYLIAKNVSPYVLLFAKIGIPVAAGLVNLIIILSGLSSCNTGLYGGSRMLFGMASKGLYSAKFTKLNKNHVPHVAVWATAAMISFGIIITYLAPNNVYVWITSASAFASLWTWGVILISELAFRRRSNRENKTLKYPMPFWPTLPIIGLLMLAVALIAIATSPLTKISVYGGIAWLVLLWLYYKIKMKQNTKFVELNQIQVNEDN</sequence>
<evidence type="ECO:0000256" key="3">
    <source>
        <dbReference type="ARBA" id="ARBA00022692"/>
    </source>
</evidence>
<feature type="transmembrane region" description="Helical" evidence="7">
    <location>
        <begin position="203"/>
        <end position="227"/>
    </location>
</feature>
<dbReference type="PIRSF" id="PIRSF006060">
    <property type="entry name" value="AA_transporter"/>
    <property type="match status" value="1"/>
</dbReference>
<dbReference type="Pfam" id="PF00324">
    <property type="entry name" value="AA_permease"/>
    <property type="match status" value="1"/>
</dbReference>
<feature type="domain" description="Amino acid permease/ SLC12A" evidence="8">
    <location>
        <begin position="23"/>
        <end position="459"/>
    </location>
</feature>
<feature type="transmembrane region" description="Helical" evidence="7">
    <location>
        <begin position="47"/>
        <end position="66"/>
    </location>
</feature>
<keyword evidence="2" id="KW-0813">Transport</keyword>
<organism evidence="9 10">
    <name type="scientific">Bacillus xiapuensis</name>
    <dbReference type="NCBI Taxonomy" id="2014075"/>
    <lineage>
        <taxon>Bacteria</taxon>
        <taxon>Bacillati</taxon>
        <taxon>Bacillota</taxon>
        <taxon>Bacilli</taxon>
        <taxon>Bacillales</taxon>
        <taxon>Bacillaceae</taxon>
        <taxon>Bacillus</taxon>
    </lineage>
</organism>
<evidence type="ECO:0000256" key="7">
    <source>
        <dbReference type="SAM" id="Phobius"/>
    </source>
</evidence>
<evidence type="ECO:0000259" key="8">
    <source>
        <dbReference type="Pfam" id="PF00324"/>
    </source>
</evidence>
<feature type="transmembrane region" description="Helical" evidence="7">
    <location>
        <begin position="103"/>
        <end position="125"/>
    </location>
</feature>
<comment type="caution">
    <text evidence="9">The sequence shown here is derived from an EMBL/GenBank/DDBJ whole genome shotgun (WGS) entry which is preliminary data.</text>
</comment>
<dbReference type="PANTHER" id="PTHR43495">
    <property type="entry name" value="GABA PERMEASE"/>
    <property type="match status" value="1"/>
</dbReference>
<dbReference type="PANTHER" id="PTHR43495:SF5">
    <property type="entry name" value="GAMMA-AMINOBUTYRIC ACID PERMEASE"/>
    <property type="match status" value="1"/>
</dbReference>
<accession>A0ABU6NC90</accession>
<feature type="transmembrane region" description="Helical" evidence="7">
    <location>
        <begin position="161"/>
        <end position="183"/>
    </location>
</feature>
<keyword evidence="5 7" id="KW-1133">Transmembrane helix</keyword>
<name>A0ABU6NC90_9BACI</name>
<evidence type="ECO:0000256" key="5">
    <source>
        <dbReference type="ARBA" id="ARBA00022989"/>
    </source>
</evidence>
<keyword evidence="3 7" id="KW-0812">Transmembrane</keyword>
<comment type="subcellular location">
    <subcellularLocation>
        <location evidence="1">Cell membrane</location>
        <topology evidence="1">Multi-pass membrane protein</topology>
    </subcellularLocation>
</comment>
<dbReference type="Proteomes" id="UP001330749">
    <property type="component" value="Unassembled WGS sequence"/>
</dbReference>
<keyword evidence="4" id="KW-0029">Amino-acid transport</keyword>
<dbReference type="Gene3D" id="1.20.1740.10">
    <property type="entry name" value="Amino acid/polyamine transporter I"/>
    <property type="match status" value="1"/>
</dbReference>
<feature type="transmembrane region" description="Helical" evidence="7">
    <location>
        <begin position="248"/>
        <end position="272"/>
    </location>
</feature>
<keyword evidence="6 7" id="KW-0472">Membrane</keyword>
<feature type="transmembrane region" description="Helical" evidence="7">
    <location>
        <begin position="341"/>
        <end position="359"/>
    </location>
</feature>
<evidence type="ECO:0000256" key="1">
    <source>
        <dbReference type="ARBA" id="ARBA00004651"/>
    </source>
</evidence>
<evidence type="ECO:0000313" key="10">
    <source>
        <dbReference type="Proteomes" id="UP001330749"/>
    </source>
</evidence>
<protein>
    <submittedName>
        <fullName evidence="9">Amino acid permease</fullName>
    </submittedName>
</protein>
<dbReference type="EMBL" id="JARMQG010000224">
    <property type="protein sequence ID" value="MED3563819.1"/>
    <property type="molecule type" value="Genomic_DNA"/>
</dbReference>
<keyword evidence="10" id="KW-1185">Reference proteome</keyword>
<gene>
    <name evidence="9" type="ORF">P4447_15445</name>
</gene>
<dbReference type="InterPro" id="IPR004841">
    <property type="entry name" value="AA-permease/SLC12A_dom"/>
</dbReference>
<proteinExistence type="predicted"/>
<feature type="transmembrane region" description="Helical" evidence="7">
    <location>
        <begin position="23"/>
        <end position="41"/>
    </location>
</feature>